<comment type="subcellular location">
    <subcellularLocation>
        <location evidence="1 8">Cell outer membrane</location>
        <topology evidence="1 8">Multi-pass membrane protein</topology>
    </subcellularLocation>
</comment>
<evidence type="ECO:0000313" key="12">
    <source>
        <dbReference type="EMBL" id="SEA88356.1"/>
    </source>
</evidence>
<proteinExistence type="inferred from homology"/>
<keyword evidence="3 8" id="KW-1134">Transmembrane beta strand</keyword>
<keyword evidence="4 8" id="KW-0812">Transmembrane</keyword>
<dbReference type="AlphaFoldDB" id="A0A1H4ETV1"/>
<dbReference type="Pfam" id="PF13715">
    <property type="entry name" value="CarbopepD_reg_2"/>
    <property type="match status" value="1"/>
</dbReference>
<dbReference type="InterPro" id="IPR036942">
    <property type="entry name" value="Beta-barrel_TonB_sf"/>
</dbReference>
<feature type="domain" description="TonB-dependent receptor plug" evidence="11">
    <location>
        <begin position="251"/>
        <end position="382"/>
    </location>
</feature>
<keyword evidence="2 8" id="KW-0813">Transport</keyword>
<dbReference type="InterPro" id="IPR023996">
    <property type="entry name" value="TonB-dep_OMP_SusC/RagA"/>
</dbReference>
<dbReference type="NCBIfam" id="TIGR04056">
    <property type="entry name" value="OMP_RagA_SusC"/>
    <property type="match status" value="1"/>
</dbReference>
<keyword evidence="13" id="KW-1185">Reference proteome</keyword>
<evidence type="ECO:0000256" key="5">
    <source>
        <dbReference type="ARBA" id="ARBA00023077"/>
    </source>
</evidence>
<dbReference type="Pfam" id="PF00593">
    <property type="entry name" value="TonB_dep_Rec_b-barrel"/>
    <property type="match status" value="1"/>
</dbReference>
<dbReference type="InterPro" id="IPR000531">
    <property type="entry name" value="Beta-barrel_TonB"/>
</dbReference>
<organism evidence="12 13">
    <name type="scientific">Chitinophaga terrae</name>
    <name type="common">ex Kim and Jung 2007</name>
    <dbReference type="NCBI Taxonomy" id="408074"/>
    <lineage>
        <taxon>Bacteria</taxon>
        <taxon>Pseudomonadati</taxon>
        <taxon>Bacteroidota</taxon>
        <taxon>Chitinophagia</taxon>
        <taxon>Chitinophagales</taxon>
        <taxon>Chitinophagaceae</taxon>
        <taxon>Chitinophaga</taxon>
    </lineage>
</organism>
<dbReference type="GO" id="GO:0009279">
    <property type="term" value="C:cell outer membrane"/>
    <property type="evidence" value="ECO:0007669"/>
    <property type="project" value="UniProtKB-SubCell"/>
</dbReference>
<evidence type="ECO:0000256" key="3">
    <source>
        <dbReference type="ARBA" id="ARBA00022452"/>
    </source>
</evidence>
<evidence type="ECO:0000313" key="13">
    <source>
        <dbReference type="Proteomes" id="UP000199656"/>
    </source>
</evidence>
<evidence type="ECO:0000256" key="4">
    <source>
        <dbReference type="ARBA" id="ARBA00022692"/>
    </source>
</evidence>
<evidence type="ECO:0000256" key="8">
    <source>
        <dbReference type="PROSITE-ProRule" id="PRU01360"/>
    </source>
</evidence>
<comment type="similarity">
    <text evidence="8 9">Belongs to the TonB-dependent receptor family.</text>
</comment>
<protein>
    <submittedName>
        <fullName evidence="12">TonB-linked outer membrane protein, SusC/RagA family</fullName>
    </submittedName>
</protein>
<feature type="domain" description="TonB-dependent receptor-like beta-barrel" evidence="10">
    <location>
        <begin position="540"/>
        <end position="1110"/>
    </location>
</feature>
<dbReference type="SUPFAM" id="SSF56935">
    <property type="entry name" value="Porins"/>
    <property type="match status" value="1"/>
</dbReference>
<dbReference type="Pfam" id="PF07715">
    <property type="entry name" value="Plug"/>
    <property type="match status" value="1"/>
</dbReference>
<dbReference type="Proteomes" id="UP000199656">
    <property type="component" value="Unassembled WGS sequence"/>
</dbReference>
<keyword evidence="6 8" id="KW-0472">Membrane</keyword>
<evidence type="ECO:0000256" key="2">
    <source>
        <dbReference type="ARBA" id="ARBA00022448"/>
    </source>
</evidence>
<dbReference type="STRING" id="408074.SAMN05660909_03949"/>
<evidence type="ECO:0000259" key="11">
    <source>
        <dbReference type="Pfam" id="PF07715"/>
    </source>
</evidence>
<evidence type="ECO:0000256" key="7">
    <source>
        <dbReference type="ARBA" id="ARBA00023237"/>
    </source>
</evidence>
<dbReference type="InterPro" id="IPR023997">
    <property type="entry name" value="TonB-dep_OMP_SusC/RagA_CS"/>
</dbReference>
<accession>A0A1H4ETV1</accession>
<evidence type="ECO:0000256" key="1">
    <source>
        <dbReference type="ARBA" id="ARBA00004571"/>
    </source>
</evidence>
<dbReference type="Gene3D" id="2.170.130.10">
    <property type="entry name" value="TonB-dependent receptor, plug domain"/>
    <property type="match status" value="1"/>
</dbReference>
<evidence type="ECO:0000259" key="10">
    <source>
        <dbReference type="Pfam" id="PF00593"/>
    </source>
</evidence>
<keyword evidence="5 9" id="KW-0798">TonB box</keyword>
<dbReference type="PROSITE" id="PS52016">
    <property type="entry name" value="TONB_DEPENDENT_REC_3"/>
    <property type="match status" value="1"/>
</dbReference>
<dbReference type="EMBL" id="FNRL01000020">
    <property type="protein sequence ID" value="SEA88356.1"/>
    <property type="molecule type" value="Genomic_DNA"/>
</dbReference>
<name>A0A1H4ETV1_9BACT</name>
<dbReference type="InterPro" id="IPR012910">
    <property type="entry name" value="Plug_dom"/>
</dbReference>
<dbReference type="InterPro" id="IPR039426">
    <property type="entry name" value="TonB-dep_rcpt-like"/>
</dbReference>
<dbReference type="NCBIfam" id="TIGR04057">
    <property type="entry name" value="SusC_RagA_signa"/>
    <property type="match status" value="1"/>
</dbReference>
<dbReference type="SUPFAM" id="SSF49464">
    <property type="entry name" value="Carboxypeptidase regulatory domain-like"/>
    <property type="match status" value="1"/>
</dbReference>
<sequence>MRLPSCLYGSHALTKILRVMKLTAFLLTVALLQVYAGANSQSITYAGNNIPLKQVFSIIEKQTGYVVFSNKSDLFLGKPVSFSVKDTPLKDFLDMILKDQPLNYIIEDKTISLSRKPTYYLKLEEPAQEKKEFRVSGSVKSVTGEVLPGTSVRIKGLTQGAFTTSQGVYSIDHITENTVLQFTMVGYASVEVGFHKNGNNVSAYTLNKAQADLLEQVPLPGIGGIFVGIKLERSASRLDEVQVKAYSNTSQRYSTGSITTITAEEIARNPVPNVLEALQGKVPGMFIQQYSGRPNSAFSVEVRGRNSISNGNSGRGTSPLFIVDGVAYPFDNLPILNPGSLPNILAGGNGLDFLDPAQIESVNVLKDADATAIYGSRGAYGVVVITTKKGKPGVPSLNLNTRFGFSKRGITPKMLGTEDYLMLRKEAFANDNATPKPTDLDVNGAWPADRYTNWYSELAGNTAFRTQNNISYSGGTELFSYRLGGNYNVQNDIQTAKGTVNNGGVNFNVNTHSKNNKLNVSLTGSYSANKNDMVPYDFSTANSSSYLAQAPNAPALYNADGTLNWETGDNAAKVFNTIYKSNTNNLLSNLDIRFTPVKGLNVNATLGYNVLSGKEISGQPSSYFNPKTVFTTNSTLNLFNIRTLTFDPNISYQRGLFRKSTVTATVGMTLQDKLQYYDRTTGSGFLSDDLLYNPSFADRDKITTNYNQFPGRYVGYFAILNYSWNDKYQVNFSGRRDGSTRFGPNNRYGNFGSIGAFWIMSEEPWFRNALPFISFAKLRASIGTAGGDNIGDYGYLSTYSNGGNYQGNVALIPTSLANPYLQWEVSKKQDLNLLLEFLDGRVSVDATYYKNITSNQLVPQFLSVVTGFAGLTVNSPAIIHNWGYEINLNTINIKTKDFSWNSNFNITLPKNKLVSYPNLDVITNLNYVVGKPVTGIKLVKYAGVNPETGVYNFYKNGEKGEWTLFSGGSLDPNKDRTEFIDLSPKYYGGFTNNFKYKRFALDVLFSFTNRMGKNFLGSQTFGAGGFNQNTSVEYLQRWQKKGDITDVPKMSQNAAITFFSQSNFTNSTGAYTRATYARLQNLNISYTLNPKWLNRAKIKSLQVFAQGQNLLTFSKFGQLDPENLGIGTAPLRTYVFGLNLNL</sequence>
<dbReference type="Gene3D" id="2.40.170.20">
    <property type="entry name" value="TonB-dependent receptor, beta-barrel domain"/>
    <property type="match status" value="1"/>
</dbReference>
<gene>
    <name evidence="12" type="ORF">SAMN05660909_03949</name>
</gene>
<evidence type="ECO:0000256" key="6">
    <source>
        <dbReference type="ARBA" id="ARBA00023136"/>
    </source>
</evidence>
<dbReference type="InterPro" id="IPR037066">
    <property type="entry name" value="Plug_dom_sf"/>
</dbReference>
<dbReference type="InterPro" id="IPR008969">
    <property type="entry name" value="CarboxyPept-like_regulatory"/>
</dbReference>
<reference evidence="13" key="1">
    <citation type="submission" date="2016-10" db="EMBL/GenBank/DDBJ databases">
        <authorList>
            <person name="Varghese N."/>
            <person name="Submissions S."/>
        </authorList>
    </citation>
    <scope>NUCLEOTIDE SEQUENCE [LARGE SCALE GENOMIC DNA]</scope>
    <source>
        <strain evidence="13">DSM 23920</strain>
    </source>
</reference>
<evidence type="ECO:0000256" key="9">
    <source>
        <dbReference type="RuleBase" id="RU003357"/>
    </source>
</evidence>
<keyword evidence="7 8" id="KW-0998">Cell outer membrane</keyword>